<dbReference type="GO" id="GO:0050729">
    <property type="term" value="P:positive regulation of inflammatory response"/>
    <property type="evidence" value="ECO:0000318"/>
    <property type="project" value="GO_Central"/>
</dbReference>
<dbReference type="EnsemblMetazoa" id="XM_011662951">
    <property type="protein sequence ID" value="XP_011661253"/>
    <property type="gene ID" value="LOC105436903"/>
</dbReference>
<dbReference type="GO" id="GO:0006338">
    <property type="term" value="P:chromatin remodeling"/>
    <property type="evidence" value="ECO:0000318"/>
    <property type="project" value="GO_Central"/>
</dbReference>
<proteinExistence type="predicted"/>
<dbReference type="Proteomes" id="UP000007110">
    <property type="component" value="Unassembled WGS sequence"/>
</dbReference>
<dbReference type="OMA" id="QMANGRW"/>
<dbReference type="InterPro" id="IPR046341">
    <property type="entry name" value="SET_dom_sf"/>
</dbReference>
<dbReference type="GeneID" id="105436903"/>
<dbReference type="OrthoDB" id="341421at2759"/>
<dbReference type="Pfam" id="PF00856">
    <property type="entry name" value="SET"/>
    <property type="match status" value="1"/>
</dbReference>
<dbReference type="GO" id="GO:0003713">
    <property type="term" value="F:transcription coactivator activity"/>
    <property type="evidence" value="ECO:0000318"/>
    <property type="project" value="GO_Central"/>
</dbReference>
<reference evidence="2" key="2">
    <citation type="submission" date="2021-01" db="UniProtKB">
        <authorList>
            <consortium name="EnsemblMetazoa"/>
        </authorList>
    </citation>
    <scope>IDENTIFICATION</scope>
</reference>
<dbReference type="CDD" id="cd19177">
    <property type="entry name" value="SET_SETD4"/>
    <property type="match status" value="1"/>
</dbReference>
<dbReference type="InterPro" id="IPR050600">
    <property type="entry name" value="SETD3_SETD6_MTase"/>
</dbReference>
<reference evidence="3" key="1">
    <citation type="submission" date="2015-02" db="EMBL/GenBank/DDBJ databases">
        <title>Genome sequencing for Strongylocentrotus purpuratus.</title>
        <authorList>
            <person name="Murali S."/>
            <person name="Liu Y."/>
            <person name="Vee V."/>
            <person name="English A."/>
            <person name="Wang M."/>
            <person name="Skinner E."/>
            <person name="Han Y."/>
            <person name="Muzny D.M."/>
            <person name="Worley K.C."/>
            <person name="Gibbs R.A."/>
        </authorList>
    </citation>
    <scope>NUCLEOTIDE SEQUENCE</scope>
</reference>
<evidence type="ECO:0000313" key="2">
    <source>
        <dbReference type="EnsemblMetazoa" id="XP_011661253"/>
    </source>
</evidence>
<dbReference type="AlphaFoldDB" id="A0A7M7HI52"/>
<dbReference type="RefSeq" id="XP_011661253.2">
    <property type="nucleotide sequence ID" value="XM_011662951.2"/>
</dbReference>
<dbReference type="PANTHER" id="PTHR13271:SF151">
    <property type="entry name" value="SET DOMAIN-CONTAINING PROTEIN 4"/>
    <property type="match status" value="1"/>
</dbReference>
<dbReference type="InterPro" id="IPR044429">
    <property type="entry name" value="SETD4_SET"/>
</dbReference>
<name>A0A7M7HI52_STRPU</name>
<dbReference type="FunFam" id="3.90.1410.10:FF:000050">
    <property type="entry name" value="SET domain-containing protein 4"/>
    <property type="match status" value="1"/>
</dbReference>
<keyword evidence="3" id="KW-1185">Reference proteome</keyword>
<feature type="domain" description="SET" evidence="1">
    <location>
        <begin position="58"/>
        <end position="287"/>
    </location>
</feature>
<accession>A0A7M7HI52</accession>
<sequence>MNIHESTYDVTFCTMIESRRQCRRRKNIKLFNKPIPVDHDEQYITLMKWMKEHGFNCKGCCLKPAVFSDTGRGLMTKKNLRPGDSIVEIPRHLLVTAKDILNTELGPIIKRQQQTPTPYQVVCAFLITERSKGKSSFWYPYINVLPKDFTTPAFGSTKQANFDVLPTIVRSRAINQLQDIRAAFETASCLFEDIERAFAQYRSVFSFDSFVWAWFVINSRSVYMEPSGCEAFDPKASDDFALAPFLDLLNHSPGAEVTAGFDPVSNCYRIKTLDSYHAYDQVFIHYGPHDNVNLLLEYGFVIPSNPHDAVSFELGAVVDAVKSQHDSPLPCRRTREVNDPWEFKAHTLKSANLDLDLSCSMSGPSWNLQTALRILCMEYNEIVTWKRVIAENNISPATNNLISMALHKLTTDEQEQTLSMLQKLDDGVCEENTDYVENVRMLWKERLDILRATQVELDPNG</sequence>
<dbReference type="InterPro" id="IPR001214">
    <property type="entry name" value="SET_dom"/>
</dbReference>
<organism evidence="2 3">
    <name type="scientific">Strongylocentrotus purpuratus</name>
    <name type="common">Purple sea urchin</name>
    <dbReference type="NCBI Taxonomy" id="7668"/>
    <lineage>
        <taxon>Eukaryota</taxon>
        <taxon>Metazoa</taxon>
        <taxon>Echinodermata</taxon>
        <taxon>Eleutherozoa</taxon>
        <taxon>Echinozoa</taxon>
        <taxon>Echinoidea</taxon>
        <taxon>Euechinoidea</taxon>
        <taxon>Echinacea</taxon>
        <taxon>Camarodonta</taxon>
        <taxon>Echinidea</taxon>
        <taxon>Strongylocentrotidae</taxon>
        <taxon>Strongylocentrotus</taxon>
    </lineage>
</organism>
<dbReference type="InParanoid" id="A0A7M7HI52"/>
<protein>
    <recommendedName>
        <fullName evidence="1">SET domain-containing protein</fullName>
    </recommendedName>
</protein>
<dbReference type="PANTHER" id="PTHR13271">
    <property type="entry name" value="UNCHARACTERIZED PUTATIVE METHYLTRANSFERASE"/>
    <property type="match status" value="1"/>
</dbReference>
<dbReference type="SUPFAM" id="SSF82199">
    <property type="entry name" value="SET domain"/>
    <property type="match status" value="1"/>
</dbReference>
<evidence type="ECO:0000259" key="1">
    <source>
        <dbReference type="PROSITE" id="PS50280"/>
    </source>
</evidence>
<dbReference type="KEGG" id="spu:105436903"/>
<evidence type="ECO:0000313" key="3">
    <source>
        <dbReference type="Proteomes" id="UP000007110"/>
    </source>
</evidence>
<dbReference type="GO" id="GO:0046975">
    <property type="term" value="F:histone H3K36 methyltransferase activity"/>
    <property type="evidence" value="ECO:0000318"/>
    <property type="project" value="GO_Central"/>
</dbReference>
<dbReference type="GO" id="GO:0045944">
    <property type="term" value="P:positive regulation of transcription by RNA polymerase II"/>
    <property type="evidence" value="ECO:0000318"/>
    <property type="project" value="GO_Central"/>
</dbReference>
<dbReference type="Gene3D" id="3.90.1410.10">
    <property type="entry name" value="set domain protein methyltransferase, domain 1"/>
    <property type="match status" value="1"/>
</dbReference>
<dbReference type="GO" id="GO:0042800">
    <property type="term" value="F:histone H3K4 methyltransferase activity"/>
    <property type="evidence" value="ECO:0000318"/>
    <property type="project" value="GO_Central"/>
</dbReference>
<dbReference type="PROSITE" id="PS50280">
    <property type="entry name" value="SET"/>
    <property type="match status" value="1"/>
</dbReference>